<dbReference type="Proteomes" id="UP000244867">
    <property type="component" value="Unassembled WGS sequence"/>
</dbReference>
<dbReference type="Pfam" id="PF13365">
    <property type="entry name" value="Trypsin_2"/>
    <property type="match status" value="1"/>
</dbReference>
<organism evidence="2 3">
    <name type="scientific">Nocardioides currus</name>
    <dbReference type="NCBI Taxonomy" id="2133958"/>
    <lineage>
        <taxon>Bacteria</taxon>
        <taxon>Bacillati</taxon>
        <taxon>Actinomycetota</taxon>
        <taxon>Actinomycetes</taxon>
        <taxon>Propionibacteriales</taxon>
        <taxon>Nocardioidaceae</taxon>
        <taxon>Nocardioides</taxon>
    </lineage>
</organism>
<proteinExistence type="predicted"/>
<evidence type="ECO:0000256" key="1">
    <source>
        <dbReference type="SAM" id="SignalP"/>
    </source>
</evidence>
<keyword evidence="1" id="KW-0732">Signal</keyword>
<name>A0A2R7Z063_9ACTN</name>
<comment type="caution">
    <text evidence="2">The sequence shown here is derived from an EMBL/GenBank/DDBJ whole genome shotgun (WGS) entry which is preliminary data.</text>
</comment>
<dbReference type="OrthoDB" id="5732461at2"/>
<accession>A0A2R7Z063</accession>
<feature type="chain" id="PRO_5015353567" description="Serine protease" evidence="1">
    <location>
        <begin position="30"/>
        <end position="294"/>
    </location>
</feature>
<reference evidence="2 3" key="1">
    <citation type="submission" date="2018-03" db="EMBL/GenBank/DDBJ databases">
        <authorList>
            <person name="Keele B.F."/>
        </authorList>
    </citation>
    <scope>NUCLEOTIDE SEQUENCE [LARGE SCALE GENOMIC DNA]</scope>
    <source>
        <strain evidence="2 3">IB-3</strain>
    </source>
</reference>
<keyword evidence="3" id="KW-1185">Reference proteome</keyword>
<dbReference type="InterPro" id="IPR043504">
    <property type="entry name" value="Peptidase_S1_PA_chymotrypsin"/>
</dbReference>
<dbReference type="InterPro" id="IPR009003">
    <property type="entry name" value="Peptidase_S1_PA"/>
</dbReference>
<dbReference type="RefSeq" id="WP_108343892.1">
    <property type="nucleotide sequence ID" value="NZ_PYXZ01000002.1"/>
</dbReference>
<evidence type="ECO:0008006" key="4">
    <source>
        <dbReference type="Google" id="ProtNLM"/>
    </source>
</evidence>
<dbReference type="AlphaFoldDB" id="A0A2R7Z063"/>
<protein>
    <recommendedName>
        <fullName evidence="4">Serine protease</fullName>
    </recommendedName>
</protein>
<evidence type="ECO:0000313" key="3">
    <source>
        <dbReference type="Proteomes" id="UP000244867"/>
    </source>
</evidence>
<sequence length="294" mass="29233">MRTSTRLPAIAASLVLAGALATTTGAASATSPAAVATAWAPAASATITPGVQTNTAGSGQCTANFVLTDAAGSVYVGQAAHCSGTGEATDTDGCQAAPLPLGTRVTFNRQGSVLTPGTQVGAGTLAYSSWNTMQARGETDANTCAYNDFALVKVDAADVSKVNPSVPFWGGPVGINTTGTAAGDRVYSFGNSGLRGGIEQLSPKTGVSLGQDAADGGWTHPLYTVTPGIPGDSGSAFLDAQGNAVGTLSTLGLAPLPLSNNIGDFSRELAYAQQHSGISGLQLALGTEPFNPVL</sequence>
<feature type="signal peptide" evidence="1">
    <location>
        <begin position="1"/>
        <end position="29"/>
    </location>
</feature>
<dbReference type="SUPFAM" id="SSF50494">
    <property type="entry name" value="Trypsin-like serine proteases"/>
    <property type="match status" value="1"/>
</dbReference>
<dbReference type="Gene3D" id="2.40.10.10">
    <property type="entry name" value="Trypsin-like serine proteases"/>
    <property type="match status" value="1"/>
</dbReference>
<evidence type="ECO:0000313" key="2">
    <source>
        <dbReference type="EMBL" id="PUA82008.1"/>
    </source>
</evidence>
<dbReference type="EMBL" id="PYXZ01000002">
    <property type="protein sequence ID" value="PUA82008.1"/>
    <property type="molecule type" value="Genomic_DNA"/>
</dbReference>
<gene>
    <name evidence="2" type="ORF">C7S10_08205</name>
</gene>